<dbReference type="Proteomes" id="UP001633002">
    <property type="component" value="Unassembled WGS sequence"/>
</dbReference>
<comment type="caution">
    <text evidence="1">The sequence shown here is derived from an EMBL/GenBank/DDBJ whole genome shotgun (WGS) entry which is preliminary data.</text>
</comment>
<name>A0ABD3GJ59_9MARC</name>
<accession>A0ABD3GJ59</accession>
<gene>
    <name evidence="1" type="ORF">R1sor_021939</name>
</gene>
<protein>
    <submittedName>
        <fullName evidence="1">Uncharacterized protein</fullName>
    </submittedName>
</protein>
<reference evidence="1 2" key="1">
    <citation type="submission" date="2024-09" db="EMBL/GenBank/DDBJ databases">
        <title>Chromosome-scale assembly of Riccia sorocarpa.</title>
        <authorList>
            <person name="Paukszto L."/>
        </authorList>
    </citation>
    <scope>NUCLEOTIDE SEQUENCE [LARGE SCALE GENOMIC DNA]</scope>
    <source>
        <strain evidence="1">LP-2024</strain>
        <tissue evidence="1">Aerial parts of the thallus</tissue>
    </source>
</reference>
<proteinExistence type="predicted"/>
<evidence type="ECO:0000313" key="1">
    <source>
        <dbReference type="EMBL" id="KAL3678983.1"/>
    </source>
</evidence>
<evidence type="ECO:0000313" key="2">
    <source>
        <dbReference type="Proteomes" id="UP001633002"/>
    </source>
</evidence>
<dbReference type="EMBL" id="JBJQOH010000007">
    <property type="protein sequence ID" value="KAL3678983.1"/>
    <property type="molecule type" value="Genomic_DNA"/>
</dbReference>
<keyword evidence="2" id="KW-1185">Reference proteome</keyword>
<sequence length="198" mass="22281">MIAVGSDFWIHGDSRSGNQMIPASSDGFIDEWRFQSLLRLTLHRMKGEGIGRMLLEDLPQRLNLRYRFEDGANSGASVSEGTSRDDLQISEELKPLADFVGAKSDQIDVKIDVIERKIDRTAEVMYSSKAELQHLKTGMLEMQKVMTDVSSSIDKLIGYSLEVDRLLHFKRVTNQLSRKDAGVLPKGKVLHKGKAYVL</sequence>
<dbReference type="AlphaFoldDB" id="A0ABD3GJ59"/>
<organism evidence="1 2">
    <name type="scientific">Riccia sorocarpa</name>
    <dbReference type="NCBI Taxonomy" id="122646"/>
    <lineage>
        <taxon>Eukaryota</taxon>
        <taxon>Viridiplantae</taxon>
        <taxon>Streptophyta</taxon>
        <taxon>Embryophyta</taxon>
        <taxon>Marchantiophyta</taxon>
        <taxon>Marchantiopsida</taxon>
        <taxon>Marchantiidae</taxon>
        <taxon>Marchantiales</taxon>
        <taxon>Ricciaceae</taxon>
        <taxon>Riccia</taxon>
    </lineage>
</organism>